<evidence type="ECO:0000313" key="2">
    <source>
        <dbReference type="EMBL" id="QDT34853.1"/>
    </source>
</evidence>
<feature type="region of interest" description="Disordered" evidence="1">
    <location>
        <begin position="150"/>
        <end position="172"/>
    </location>
</feature>
<evidence type="ECO:0008006" key="4">
    <source>
        <dbReference type="Google" id="ProtNLM"/>
    </source>
</evidence>
<dbReference type="SUPFAM" id="SSF52266">
    <property type="entry name" value="SGNH hydrolase"/>
    <property type="match status" value="1"/>
</dbReference>
<dbReference type="Gene3D" id="3.40.50.1110">
    <property type="entry name" value="SGNH hydrolase"/>
    <property type="match status" value="1"/>
</dbReference>
<dbReference type="GO" id="GO:0016788">
    <property type="term" value="F:hydrolase activity, acting on ester bonds"/>
    <property type="evidence" value="ECO:0007669"/>
    <property type="project" value="UniProtKB-ARBA"/>
</dbReference>
<dbReference type="Proteomes" id="UP000315724">
    <property type="component" value="Chromosome"/>
</dbReference>
<evidence type="ECO:0000256" key="1">
    <source>
        <dbReference type="SAM" id="MobiDB-lite"/>
    </source>
</evidence>
<keyword evidence="3" id="KW-1185">Reference proteome</keyword>
<gene>
    <name evidence="2" type="ORF">Mal48_41260</name>
</gene>
<dbReference type="AlphaFoldDB" id="A0A517QT93"/>
<proteinExistence type="predicted"/>
<sequence length="581" mass="65034">MKQLCASFLIVVMFTTHCFSEEQPTLKADIVGLWMMGQSLCEGAESLPVVTPTDQGWGNYRFKRGVRTWMYGDHCQTPEDRSEEQFKFVPLSATKHGGLGETIANGLADHLKSQFTAPKLSKDKSKAASPHFLTAYAGQGGRLIDELSSIDQSTDPRTPESRQHGGGYYKTSLDDARRAKAQAESMGKKFSIAALIWMQGEANGGPKGGINPSRWGEELTRPDGQKWYRDRLIEYRNQWSHDLQLITGQVDEIPMFTYQTQGAAGEAQLMAADRDPNISMVGPHYMVPSAANSRYSGRYGDPIHLSADGQRWYGEQVAKVVHRVLQEGEEWEPLRPRKAIVAPDRKSVLVEFLVPRPPLVLDETFLPRQRYPMNKGFHSLYGFQIRDADRAVSEITEITVESPTSLRIELTSPLDKETTATLSYGLPYADRIGTILDIRKGPNIDDQPTTDLLVEAIDDDRLKPLIAEGIFYVSNMLSGEAYSRAPIRLIQAANGKTANGKTANGTTTLRFQNRELRNNKSFATGQKLTAMRAFSYGNLRDSDSEKAIYHFADGAYGTRVDQPYPLWNWCVLFNQFPISEQ</sequence>
<dbReference type="OrthoDB" id="184803at2"/>
<dbReference type="RefSeq" id="WP_145203452.1">
    <property type="nucleotide sequence ID" value="NZ_CP036267.1"/>
</dbReference>
<accession>A0A517QT93</accession>
<organism evidence="2 3">
    <name type="scientific">Thalassoglobus polymorphus</name>
    <dbReference type="NCBI Taxonomy" id="2527994"/>
    <lineage>
        <taxon>Bacteria</taxon>
        <taxon>Pseudomonadati</taxon>
        <taxon>Planctomycetota</taxon>
        <taxon>Planctomycetia</taxon>
        <taxon>Planctomycetales</taxon>
        <taxon>Planctomycetaceae</taxon>
        <taxon>Thalassoglobus</taxon>
    </lineage>
</organism>
<dbReference type="KEGG" id="tpol:Mal48_41260"/>
<reference evidence="2 3" key="1">
    <citation type="submission" date="2019-02" db="EMBL/GenBank/DDBJ databases">
        <title>Deep-cultivation of Planctomycetes and their phenomic and genomic characterization uncovers novel biology.</title>
        <authorList>
            <person name="Wiegand S."/>
            <person name="Jogler M."/>
            <person name="Boedeker C."/>
            <person name="Pinto D."/>
            <person name="Vollmers J."/>
            <person name="Rivas-Marin E."/>
            <person name="Kohn T."/>
            <person name="Peeters S.H."/>
            <person name="Heuer A."/>
            <person name="Rast P."/>
            <person name="Oberbeckmann S."/>
            <person name="Bunk B."/>
            <person name="Jeske O."/>
            <person name="Meyerdierks A."/>
            <person name="Storesund J.E."/>
            <person name="Kallscheuer N."/>
            <person name="Luecker S."/>
            <person name="Lage O.M."/>
            <person name="Pohl T."/>
            <person name="Merkel B.J."/>
            <person name="Hornburger P."/>
            <person name="Mueller R.-W."/>
            <person name="Bruemmer F."/>
            <person name="Labrenz M."/>
            <person name="Spormann A.M."/>
            <person name="Op den Camp H."/>
            <person name="Overmann J."/>
            <person name="Amann R."/>
            <person name="Jetten M.S.M."/>
            <person name="Mascher T."/>
            <person name="Medema M.H."/>
            <person name="Devos D.P."/>
            <person name="Kaster A.-K."/>
            <person name="Ovreas L."/>
            <person name="Rohde M."/>
            <person name="Galperin M.Y."/>
            <person name="Jogler C."/>
        </authorList>
    </citation>
    <scope>NUCLEOTIDE SEQUENCE [LARGE SCALE GENOMIC DNA]</scope>
    <source>
        <strain evidence="2 3">Mal48</strain>
    </source>
</reference>
<evidence type="ECO:0000313" key="3">
    <source>
        <dbReference type="Proteomes" id="UP000315724"/>
    </source>
</evidence>
<name>A0A517QT93_9PLAN</name>
<protein>
    <recommendedName>
        <fullName evidence="4">Phosphate ABC transporter substrate-binding protein</fullName>
    </recommendedName>
</protein>
<dbReference type="EMBL" id="CP036267">
    <property type="protein sequence ID" value="QDT34853.1"/>
    <property type="molecule type" value="Genomic_DNA"/>
</dbReference>
<dbReference type="InterPro" id="IPR036514">
    <property type="entry name" value="SGNH_hydro_sf"/>
</dbReference>